<dbReference type="EMBL" id="JAURVH010001520">
    <property type="protein sequence ID" value="KAK5925644.1"/>
    <property type="molecule type" value="Genomic_DNA"/>
</dbReference>
<dbReference type="Proteomes" id="UP001331515">
    <property type="component" value="Unassembled WGS sequence"/>
</dbReference>
<dbReference type="AlphaFoldDB" id="A0AAN8HRY9"/>
<dbReference type="EMBL" id="JAURVH010001520">
    <property type="protein sequence ID" value="KAK5925643.1"/>
    <property type="molecule type" value="Genomic_DNA"/>
</dbReference>
<name>A0AAN8HRY9_CHAGU</name>
<keyword evidence="4" id="KW-1185">Reference proteome</keyword>
<protein>
    <submittedName>
        <fullName evidence="2">Uncharacterized protein</fullName>
    </submittedName>
</protein>
<accession>A0AAN8HRY9</accession>
<feature type="region of interest" description="Disordered" evidence="1">
    <location>
        <begin position="79"/>
        <end position="102"/>
    </location>
</feature>
<evidence type="ECO:0000313" key="4">
    <source>
        <dbReference type="Proteomes" id="UP001331515"/>
    </source>
</evidence>
<evidence type="ECO:0000313" key="2">
    <source>
        <dbReference type="EMBL" id="KAK5925643.1"/>
    </source>
</evidence>
<gene>
    <name evidence="2" type="ORF">CgunFtcFv8_018152</name>
    <name evidence="3" type="ORF">CgunFtcFv8_018153</name>
</gene>
<feature type="compositionally biased region" description="Acidic residues" evidence="1">
    <location>
        <begin position="81"/>
        <end position="95"/>
    </location>
</feature>
<comment type="caution">
    <text evidence="2">The sequence shown here is derived from an EMBL/GenBank/DDBJ whole genome shotgun (WGS) entry which is preliminary data.</text>
</comment>
<organism evidence="2 4">
    <name type="scientific">Champsocephalus gunnari</name>
    <name type="common">Mackerel icefish</name>
    <dbReference type="NCBI Taxonomy" id="52237"/>
    <lineage>
        <taxon>Eukaryota</taxon>
        <taxon>Metazoa</taxon>
        <taxon>Chordata</taxon>
        <taxon>Craniata</taxon>
        <taxon>Vertebrata</taxon>
        <taxon>Euteleostomi</taxon>
        <taxon>Actinopterygii</taxon>
        <taxon>Neopterygii</taxon>
        <taxon>Teleostei</taxon>
        <taxon>Neoteleostei</taxon>
        <taxon>Acanthomorphata</taxon>
        <taxon>Eupercaria</taxon>
        <taxon>Perciformes</taxon>
        <taxon>Notothenioidei</taxon>
        <taxon>Channichthyidae</taxon>
        <taxon>Champsocephalus</taxon>
    </lineage>
</organism>
<evidence type="ECO:0000313" key="3">
    <source>
        <dbReference type="EMBL" id="KAK5925644.1"/>
    </source>
</evidence>
<reference evidence="2 4" key="1">
    <citation type="journal article" date="2023" name="Mol. Biol. Evol.">
        <title>Genomics of Secondarily Temperate Adaptation in the Only Non-Antarctic Icefish.</title>
        <authorList>
            <person name="Rivera-Colon A.G."/>
            <person name="Rayamajhi N."/>
            <person name="Minhas B.F."/>
            <person name="Madrigal G."/>
            <person name="Bilyk K.T."/>
            <person name="Yoon V."/>
            <person name="Hune M."/>
            <person name="Gregory S."/>
            <person name="Cheng C.H.C."/>
            <person name="Catchen J.M."/>
        </authorList>
    </citation>
    <scope>NUCLEOTIDE SEQUENCE [LARGE SCALE GENOMIC DNA]</scope>
    <source>
        <tissue evidence="2">White muscle</tissue>
    </source>
</reference>
<sequence length="102" mass="11713">MDNFDAAGAVEKWWTSGNRARRPGFNPWQQEQEIRDDLYEDLVLMDQEAEQEENVRQEAISDELGLEAENVAAGEKRLAEALDDSDESDIDESDIDTFLKDY</sequence>
<proteinExistence type="predicted"/>
<evidence type="ECO:0000256" key="1">
    <source>
        <dbReference type="SAM" id="MobiDB-lite"/>
    </source>
</evidence>